<dbReference type="InterPro" id="IPR035965">
    <property type="entry name" value="PAS-like_dom_sf"/>
</dbReference>
<evidence type="ECO:0000256" key="1">
    <source>
        <dbReference type="ARBA" id="ARBA00000085"/>
    </source>
</evidence>
<name>A0ABN1J2Z5_9CLOT</name>
<dbReference type="InterPro" id="IPR003594">
    <property type="entry name" value="HATPase_dom"/>
</dbReference>
<dbReference type="NCBIfam" id="TIGR00229">
    <property type="entry name" value="sensory_box"/>
    <property type="match status" value="1"/>
</dbReference>
<dbReference type="EMBL" id="BAAACF010000003">
    <property type="protein sequence ID" value="GAA0727222.1"/>
    <property type="molecule type" value="Genomic_DNA"/>
</dbReference>
<dbReference type="InterPro" id="IPR003661">
    <property type="entry name" value="HisK_dim/P_dom"/>
</dbReference>
<evidence type="ECO:0000256" key="3">
    <source>
        <dbReference type="ARBA" id="ARBA00022553"/>
    </source>
</evidence>
<evidence type="ECO:0000259" key="8">
    <source>
        <dbReference type="PROSITE" id="PS50109"/>
    </source>
</evidence>
<evidence type="ECO:0000256" key="7">
    <source>
        <dbReference type="SAM" id="Phobius"/>
    </source>
</evidence>
<comment type="catalytic activity">
    <reaction evidence="1">
        <text>ATP + protein L-histidine = ADP + protein N-phospho-L-histidine.</text>
        <dbReference type="EC" id="2.7.13.3"/>
    </reaction>
</comment>
<dbReference type="PANTHER" id="PTHR43547:SF2">
    <property type="entry name" value="HYBRID SIGNAL TRANSDUCTION HISTIDINE KINASE C"/>
    <property type="match status" value="1"/>
</dbReference>
<dbReference type="EC" id="2.7.13.3" evidence="2"/>
<dbReference type="SMART" id="SM00387">
    <property type="entry name" value="HATPase_c"/>
    <property type="match status" value="1"/>
</dbReference>
<evidence type="ECO:0000256" key="4">
    <source>
        <dbReference type="ARBA" id="ARBA00022777"/>
    </source>
</evidence>
<dbReference type="Pfam" id="PF13426">
    <property type="entry name" value="PAS_9"/>
    <property type="match status" value="1"/>
</dbReference>
<dbReference type="RefSeq" id="WP_343770099.1">
    <property type="nucleotide sequence ID" value="NZ_BAAACF010000003.1"/>
</dbReference>
<organism evidence="9 10">
    <name type="scientific">Clostridium malenominatum</name>
    <dbReference type="NCBI Taxonomy" id="1539"/>
    <lineage>
        <taxon>Bacteria</taxon>
        <taxon>Bacillati</taxon>
        <taxon>Bacillota</taxon>
        <taxon>Clostridia</taxon>
        <taxon>Eubacteriales</taxon>
        <taxon>Clostridiaceae</taxon>
        <taxon>Clostridium</taxon>
    </lineage>
</organism>
<feature type="transmembrane region" description="Helical" evidence="7">
    <location>
        <begin position="20"/>
        <end position="36"/>
    </location>
</feature>
<keyword evidence="7" id="KW-1133">Transmembrane helix</keyword>
<dbReference type="SMART" id="SM00388">
    <property type="entry name" value="HisKA"/>
    <property type="match status" value="1"/>
</dbReference>
<accession>A0ABN1J2Z5</accession>
<dbReference type="Gene3D" id="3.30.565.10">
    <property type="entry name" value="Histidine kinase-like ATPase, C-terminal domain"/>
    <property type="match status" value="1"/>
</dbReference>
<keyword evidence="5" id="KW-0902">Two-component regulatory system</keyword>
<dbReference type="InterPro" id="IPR000014">
    <property type="entry name" value="PAS"/>
</dbReference>
<feature type="transmembrane region" description="Helical" evidence="7">
    <location>
        <begin position="140"/>
        <end position="160"/>
    </location>
</feature>
<feature type="coiled-coil region" evidence="6">
    <location>
        <begin position="268"/>
        <end position="299"/>
    </location>
</feature>
<dbReference type="Pfam" id="PF00512">
    <property type="entry name" value="HisKA"/>
    <property type="match status" value="1"/>
</dbReference>
<proteinExistence type="predicted"/>
<evidence type="ECO:0000256" key="2">
    <source>
        <dbReference type="ARBA" id="ARBA00012438"/>
    </source>
</evidence>
<feature type="transmembrane region" description="Helical" evidence="7">
    <location>
        <begin position="74"/>
        <end position="94"/>
    </location>
</feature>
<dbReference type="GO" id="GO:0016301">
    <property type="term" value="F:kinase activity"/>
    <property type="evidence" value="ECO:0007669"/>
    <property type="project" value="UniProtKB-KW"/>
</dbReference>
<dbReference type="CDD" id="cd00130">
    <property type="entry name" value="PAS"/>
    <property type="match status" value="1"/>
</dbReference>
<keyword evidence="3" id="KW-0597">Phosphoprotein</keyword>
<feature type="domain" description="Histidine kinase" evidence="8">
    <location>
        <begin position="430"/>
        <end position="650"/>
    </location>
</feature>
<keyword evidence="4 9" id="KW-0418">Kinase</keyword>
<dbReference type="Proteomes" id="UP001500339">
    <property type="component" value="Unassembled WGS sequence"/>
</dbReference>
<keyword evidence="7" id="KW-0812">Transmembrane</keyword>
<dbReference type="PROSITE" id="PS50109">
    <property type="entry name" value="HIS_KIN"/>
    <property type="match status" value="1"/>
</dbReference>
<evidence type="ECO:0000256" key="5">
    <source>
        <dbReference type="ARBA" id="ARBA00023012"/>
    </source>
</evidence>
<gene>
    <name evidence="9" type="ORF">GCM10008905_24560</name>
</gene>
<dbReference type="InterPro" id="IPR033425">
    <property type="entry name" value="MASE3"/>
</dbReference>
<feature type="transmembrane region" description="Helical" evidence="7">
    <location>
        <begin position="100"/>
        <end position="119"/>
    </location>
</feature>
<dbReference type="CDD" id="cd00082">
    <property type="entry name" value="HisKA"/>
    <property type="match status" value="1"/>
</dbReference>
<keyword evidence="6" id="KW-0175">Coiled coil</keyword>
<dbReference type="Pfam" id="PF02518">
    <property type="entry name" value="HATPase_c"/>
    <property type="match status" value="1"/>
</dbReference>
<dbReference type="Pfam" id="PF17159">
    <property type="entry name" value="MASE3"/>
    <property type="match status" value="1"/>
</dbReference>
<dbReference type="Gene3D" id="3.30.450.20">
    <property type="entry name" value="PAS domain"/>
    <property type="match status" value="1"/>
</dbReference>
<evidence type="ECO:0000313" key="10">
    <source>
        <dbReference type="Proteomes" id="UP001500339"/>
    </source>
</evidence>
<keyword evidence="4 9" id="KW-0808">Transferase</keyword>
<dbReference type="InterPro" id="IPR004358">
    <property type="entry name" value="Sig_transdc_His_kin-like_C"/>
</dbReference>
<keyword evidence="7" id="KW-0472">Membrane</keyword>
<protein>
    <recommendedName>
        <fullName evidence="2">histidine kinase</fullName>
        <ecNumber evidence="2">2.7.13.3</ecNumber>
    </recommendedName>
</protein>
<dbReference type="InterPro" id="IPR036097">
    <property type="entry name" value="HisK_dim/P_sf"/>
</dbReference>
<evidence type="ECO:0000313" key="9">
    <source>
        <dbReference type="EMBL" id="GAA0727222.1"/>
    </source>
</evidence>
<comment type="caution">
    <text evidence="9">The sequence shown here is derived from an EMBL/GenBank/DDBJ whole genome shotgun (WGS) entry which is preliminary data.</text>
</comment>
<feature type="transmembrane region" description="Helical" evidence="7">
    <location>
        <begin position="209"/>
        <end position="229"/>
    </location>
</feature>
<feature type="transmembrane region" description="Helical" evidence="7">
    <location>
        <begin position="180"/>
        <end position="197"/>
    </location>
</feature>
<dbReference type="CDD" id="cd00075">
    <property type="entry name" value="HATPase"/>
    <property type="match status" value="1"/>
</dbReference>
<dbReference type="InterPro" id="IPR005467">
    <property type="entry name" value="His_kinase_dom"/>
</dbReference>
<dbReference type="Gene3D" id="1.10.287.130">
    <property type="match status" value="1"/>
</dbReference>
<dbReference type="SUPFAM" id="SSF55874">
    <property type="entry name" value="ATPase domain of HSP90 chaperone/DNA topoisomerase II/histidine kinase"/>
    <property type="match status" value="1"/>
</dbReference>
<sequence>MEVAKHNLSSFKNLKFLVQAKKIVLMFIFLSILYLSSKNQPLFHFLTETITIITGYAILITVKNTLQISNNNYFIYLGVAYAFVGTLDFAHALIYEGINLFPFHLKYTSLQLCIAARYMESISLLISNRYFHKKINYYKVFHIYMFITSIILLLIFKIDIISKFTTDKDTLSLLKKISELIPVIFFIISMGIAYRHRKKDRENKYNMSLIMLAITSKIVSQLIFAFISTKGFYDTIAHILRIVSFYCLYCAVIKSSLREPFNALFYELKYKAEKLEEINNELEIAKKELQGNLNKYKMLVDFLPDPTVIRKDGKIEYANQAIIKLLEYDSEEELISNDSMKFIHDDYKKIAEDRLLSEGVKLPVIEQKFVKKYGEIVDVEVSTISINSNDERYTISIARDITERKKIEEIKLKLKYREEQDKIKTEFFSNISHELRTPINVIYSALQLEDIYLNNNDLDSVKKYNKSIRQNCLRLLKLTNNLIDITKIDSGYFKPYLGYYNIVQVVESVVQSVVPYSENKNISIIFDTEIEEQIICCDPTLIERIILNLLSNSIKYTDDNGMIYVNMYCVEKEFIAISVRDNGIGIPKENQNDVFERFTLVDKSFSRKCEGSGIGLSLVKSFVEIQNGKINLFSEDGKGTEVIIKFPICNVIKEVAVTMDNKYSNGNIITKVNTEFSDIYF</sequence>
<dbReference type="SUPFAM" id="SSF55785">
    <property type="entry name" value="PYP-like sensor domain (PAS domain)"/>
    <property type="match status" value="1"/>
</dbReference>
<dbReference type="PANTHER" id="PTHR43547">
    <property type="entry name" value="TWO-COMPONENT HISTIDINE KINASE"/>
    <property type="match status" value="1"/>
</dbReference>
<dbReference type="SUPFAM" id="SSF47384">
    <property type="entry name" value="Homodimeric domain of signal transducing histidine kinase"/>
    <property type="match status" value="1"/>
</dbReference>
<dbReference type="PRINTS" id="PR00344">
    <property type="entry name" value="BCTRLSENSOR"/>
</dbReference>
<feature type="transmembrane region" description="Helical" evidence="7">
    <location>
        <begin position="42"/>
        <end position="62"/>
    </location>
</feature>
<reference evidence="9 10" key="1">
    <citation type="journal article" date="2019" name="Int. J. Syst. Evol. Microbiol.">
        <title>The Global Catalogue of Microorganisms (GCM) 10K type strain sequencing project: providing services to taxonomists for standard genome sequencing and annotation.</title>
        <authorList>
            <consortium name="The Broad Institute Genomics Platform"/>
            <consortium name="The Broad Institute Genome Sequencing Center for Infectious Disease"/>
            <person name="Wu L."/>
            <person name="Ma J."/>
        </authorList>
    </citation>
    <scope>NUCLEOTIDE SEQUENCE [LARGE SCALE GENOMIC DNA]</scope>
    <source>
        <strain evidence="9 10">JCM 1405</strain>
    </source>
</reference>
<evidence type="ECO:0000256" key="6">
    <source>
        <dbReference type="SAM" id="Coils"/>
    </source>
</evidence>
<keyword evidence="10" id="KW-1185">Reference proteome</keyword>
<dbReference type="InterPro" id="IPR036890">
    <property type="entry name" value="HATPase_C_sf"/>
</dbReference>